<protein>
    <submittedName>
        <fullName evidence="1">Uncharacterized protein</fullName>
    </submittedName>
</protein>
<organism evidence="1 2">
    <name type="scientific">Periconia macrospinosa</name>
    <dbReference type="NCBI Taxonomy" id="97972"/>
    <lineage>
        <taxon>Eukaryota</taxon>
        <taxon>Fungi</taxon>
        <taxon>Dikarya</taxon>
        <taxon>Ascomycota</taxon>
        <taxon>Pezizomycotina</taxon>
        <taxon>Dothideomycetes</taxon>
        <taxon>Pleosporomycetidae</taxon>
        <taxon>Pleosporales</taxon>
        <taxon>Massarineae</taxon>
        <taxon>Periconiaceae</taxon>
        <taxon>Periconia</taxon>
    </lineage>
</organism>
<keyword evidence="2" id="KW-1185">Reference proteome</keyword>
<dbReference type="Proteomes" id="UP000244855">
    <property type="component" value="Unassembled WGS sequence"/>
</dbReference>
<evidence type="ECO:0000313" key="1">
    <source>
        <dbReference type="EMBL" id="PVH98716.1"/>
    </source>
</evidence>
<proteinExistence type="predicted"/>
<dbReference type="EMBL" id="KZ805407">
    <property type="protein sequence ID" value="PVH98716.1"/>
    <property type="molecule type" value="Genomic_DNA"/>
</dbReference>
<accession>A0A2V1DKJ6</accession>
<evidence type="ECO:0000313" key="2">
    <source>
        <dbReference type="Proteomes" id="UP000244855"/>
    </source>
</evidence>
<reference evidence="1 2" key="1">
    <citation type="journal article" date="2018" name="Sci. Rep.">
        <title>Comparative genomics provides insights into the lifestyle and reveals functional heterogeneity of dark septate endophytic fungi.</title>
        <authorList>
            <person name="Knapp D.G."/>
            <person name="Nemeth J.B."/>
            <person name="Barry K."/>
            <person name="Hainaut M."/>
            <person name="Henrissat B."/>
            <person name="Johnson J."/>
            <person name="Kuo A."/>
            <person name="Lim J.H.P."/>
            <person name="Lipzen A."/>
            <person name="Nolan M."/>
            <person name="Ohm R.A."/>
            <person name="Tamas L."/>
            <person name="Grigoriev I.V."/>
            <person name="Spatafora J.W."/>
            <person name="Nagy L.G."/>
            <person name="Kovacs G.M."/>
        </authorList>
    </citation>
    <scope>NUCLEOTIDE SEQUENCE [LARGE SCALE GENOMIC DNA]</scope>
    <source>
        <strain evidence="1 2">DSE2036</strain>
    </source>
</reference>
<gene>
    <name evidence="1" type="ORF">DM02DRAFT_30532</name>
</gene>
<sequence>MPHMRLSDTKIHQVPSHDLLLSLPGNTYYHPRSPPTNQPPASVWHPHPGRYHYHRIHRRPSRHHHHHNHSHLTYLFIPQPWRLPWILSHIVVG</sequence>
<name>A0A2V1DKJ6_9PLEO</name>
<dbReference type="AlphaFoldDB" id="A0A2V1DKJ6"/>